<protein>
    <submittedName>
        <fullName evidence="1">General transcription factor II-I repeat domain-containing protein 2B</fullName>
    </submittedName>
</protein>
<name>A0AA47N5Q9_MERPO</name>
<gene>
    <name evidence="1" type="ORF">N1851_006255</name>
</gene>
<sequence>MVLQDWPAQSPDMNIIEHVWGRMKEGAWKTKPKKNLDELWEASIRWLSLGKVLKIVWDMKMEIKDFCQKNGKDIPELTNADWLADLAFAVDVNALMN</sequence>
<evidence type="ECO:0000313" key="1">
    <source>
        <dbReference type="EMBL" id="KAK0152344.1"/>
    </source>
</evidence>
<dbReference type="Proteomes" id="UP001174136">
    <property type="component" value="Unassembled WGS sequence"/>
</dbReference>
<dbReference type="GO" id="GO:0003676">
    <property type="term" value="F:nucleic acid binding"/>
    <property type="evidence" value="ECO:0007669"/>
    <property type="project" value="InterPro"/>
</dbReference>
<accession>A0AA47N5Q9</accession>
<keyword evidence="2" id="KW-1185">Reference proteome</keyword>
<reference evidence="1" key="1">
    <citation type="journal article" date="2023" name="Front. Mar. Sci.">
        <title>A new Merluccius polli reference genome to investigate the effects of global change in West African waters.</title>
        <authorList>
            <person name="Mateo J.L."/>
            <person name="Blanco-Fernandez C."/>
            <person name="Garcia-Vazquez E."/>
            <person name="Machado-Schiaffino G."/>
        </authorList>
    </citation>
    <scope>NUCLEOTIDE SEQUENCE</scope>
    <source>
        <strain evidence="1">C29</strain>
        <tissue evidence="1">Fin</tissue>
    </source>
</reference>
<dbReference type="Gene3D" id="3.30.420.10">
    <property type="entry name" value="Ribonuclease H-like superfamily/Ribonuclease H"/>
    <property type="match status" value="1"/>
</dbReference>
<dbReference type="InterPro" id="IPR036397">
    <property type="entry name" value="RNaseH_sf"/>
</dbReference>
<evidence type="ECO:0000313" key="2">
    <source>
        <dbReference type="Proteomes" id="UP001174136"/>
    </source>
</evidence>
<dbReference type="AlphaFoldDB" id="A0AA47N5Q9"/>
<dbReference type="PANTHER" id="PTHR45913:SF9">
    <property type="entry name" value="GENERAL TRANSCRIPTION FACTOR II-I REPEAT DOMAIN-CONTAINING PROTEIN 2-LIKE-RELATED"/>
    <property type="match status" value="1"/>
</dbReference>
<organism evidence="1 2">
    <name type="scientific">Merluccius polli</name>
    <name type="common">Benguela hake</name>
    <name type="synonym">Merluccius cadenati</name>
    <dbReference type="NCBI Taxonomy" id="89951"/>
    <lineage>
        <taxon>Eukaryota</taxon>
        <taxon>Metazoa</taxon>
        <taxon>Chordata</taxon>
        <taxon>Craniata</taxon>
        <taxon>Vertebrata</taxon>
        <taxon>Euteleostomi</taxon>
        <taxon>Actinopterygii</taxon>
        <taxon>Neopterygii</taxon>
        <taxon>Teleostei</taxon>
        <taxon>Neoteleostei</taxon>
        <taxon>Acanthomorphata</taxon>
        <taxon>Zeiogadaria</taxon>
        <taxon>Gadariae</taxon>
        <taxon>Gadiformes</taxon>
        <taxon>Gadoidei</taxon>
        <taxon>Merlucciidae</taxon>
        <taxon>Merluccius</taxon>
    </lineage>
</organism>
<dbReference type="EMBL" id="JAOPHQ010001132">
    <property type="protein sequence ID" value="KAK0152344.1"/>
    <property type="molecule type" value="Genomic_DNA"/>
</dbReference>
<proteinExistence type="predicted"/>
<comment type="caution">
    <text evidence="1">The sequence shown here is derived from an EMBL/GenBank/DDBJ whole genome shotgun (WGS) entry which is preliminary data.</text>
</comment>
<dbReference type="PANTHER" id="PTHR45913">
    <property type="entry name" value="EPM2A-INTERACTING PROTEIN 1"/>
    <property type="match status" value="1"/>
</dbReference>